<proteinExistence type="predicted"/>
<organism evidence="1 2">
    <name type="scientific">Prunus yedoensis var. nudiflora</name>
    <dbReference type="NCBI Taxonomy" id="2094558"/>
    <lineage>
        <taxon>Eukaryota</taxon>
        <taxon>Viridiplantae</taxon>
        <taxon>Streptophyta</taxon>
        <taxon>Embryophyta</taxon>
        <taxon>Tracheophyta</taxon>
        <taxon>Spermatophyta</taxon>
        <taxon>Magnoliopsida</taxon>
        <taxon>eudicotyledons</taxon>
        <taxon>Gunneridae</taxon>
        <taxon>Pentapetalae</taxon>
        <taxon>rosids</taxon>
        <taxon>fabids</taxon>
        <taxon>Rosales</taxon>
        <taxon>Rosaceae</taxon>
        <taxon>Amygdaloideae</taxon>
        <taxon>Amygdaleae</taxon>
        <taxon>Prunus</taxon>
    </lineage>
</organism>
<name>A0A314XYF9_PRUYE</name>
<accession>A0A314XYF9</accession>
<dbReference type="AlphaFoldDB" id="A0A314XYF9"/>
<evidence type="ECO:0000313" key="2">
    <source>
        <dbReference type="Proteomes" id="UP000250321"/>
    </source>
</evidence>
<keyword evidence="2" id="KW-1185">Reference proteome</keyword>
<comment type="caution">
    <text evidence="1">The sequence shown here is derived from an EMBL/GenBank/DDBJ whole genome shotgun (WGS) entry which is preliminary data.</text>
</comment>
<protein>
    <submittedName>
        <fullName evidence="1">Uncharacterized protein</fullName>
    </submittedName>
</protein>
<sequence length="90" mass="9891">MMDMYIKLFVGEKPYSTIGEETDSVTEEIELLNFLGASNDIELGVLDGEELADYEELAAIDYGELGDYGEQVASDDGELADLWKVGCLTN</sequence>
<dbReference type="OrthoDB" id="10417759at2759"/>
<evidence type="ECO:0000313" key="1">
    <source>
        <dbReference type="EMBL" id="PQP96497.1"/>
    </source>
</evidence>
<gene>
    <name evidence="1" type="ORF">Pyn_08299</name>
</gene>
<dbReference type="Proteomes" id="UP000250321">
    <property type="component" value="Unassembled WGS sequence"/>
</dbReference>
<reference evidence="1 2" key="1">
    <citation type="submission" date="2018-02" db="EMBL/GenBank/DDBJ databases">
        <title>Draft genome of wild Prunus yedoensis var. nudiflora.</title>
        <authorList>
            <person name="Baek S."/>
            <person name="Kim J.-H."/>
            <person name="Choi K."/>
            <person name="Kim G.-B."/>
            <person name="Cho A."/>
            <person name="Jang H."/>
            <person name="Shin C.-H."/>
            <person name="Yu H.-J."/>
            <person name="Mun J.-H."/>
        </authorList>
    </citation>
    <scope>NUCLEOTIDE SEQUENCE [LARGE SCALE GENOMIC DNA]</scope>
    <source>
        <strain evidence="2">cv. Jeju island</strain>
        <tissue evidence="1">Leaf</tissue>
    </source>
</reference>
<dbReference type="EMBL" id="PJQY01002095">
    <property type="protein sequence ID" value="PQP96497.1"/>
    <property type="molecule type" value="Genomic_DNA"/>
</dbReference>